<dbReference type="InterPro" id="IPR036661">
    <property type="entry name" value="Luciferase-like_sf"/>
</dbReference>
<dbReference type="RefSeq" id="WP_210026043.1">
    <property type="nucleotide sequence ID" value="NZ_JAGINU010000001.1"/>
</dbReference>
<dbReference type="Gene3D" id="3.20.20.30">
    <property type="entry name" value="Luciferase-like domain"/>
    <property type="match status" value="1"/>
</dbReference>
<organism evidence="1 2">
    <name type="scientific">Pseudonocardia parietis</name>
    <dbReference type="NCBI Taxonomy" id="570936"/>
    <lineage>
        <taxon>Bacteria</taxon>
        <taxon>Bacillati</taxon>
        <taxon>Actinomycetota</taxon>
        <taxon>Actinomycetes</taxon>
        <taxon>Pseudonocardiales</taxon>
        <taxon>Pseudonocardiaceae</taxon>
        <taxon>Pseudonocardia</taxon>
    </lineage>
</organism>
<reference evidence="1 2" key="1">
    <citation type="submission" date="2021-03" db="EMBL/GenBank/DDBJ databases">
        <title>Sequencing the genomes of 1000 actinobacteria strains.</title>
        <authorList>
            <person name="Klenk H.-P."/>
        </authorList>
    </citation>
    <scope>NUCLEOTIDE SEQUENCE [LARGE SCALE GENOMIC DNA]</scope>
    <source>
        <strain evidence="1 2">DSM 45256</strain>
    </source>
</reference>
<dbReference type="InterPro" id="IPR019922">
    <property type="entry name" value="Lucif-like_OxRdatse_MSMEG_4141"/>
</dbReference>
<dbReference type="EMBL" id="JAGINU010000001">
    <property type="protein sequence ID" value="MBP2366061.1"/>
    <property type="molecule type" value="Genomic_DNA"/>
</dbReference>
<sequence>MTTTTSLGPVGFATGPDPADAAALEDAGARTLWLGGGSIDRLDRLTELLDGTREAAVVPGIVPTGVHPAEGVTALHADAARRHPGRFLLGLGAPQQPRALAALGSYVDALDAADPPVPSHERILAALGPRKLALARDRFAGAVTLLVTPEHTAGARAVLGPDRLLAVMLPVVLGADLAPVRELAGFLLQVPGYRANTRRLGFTDAEMDAPDDRLAGAISASGTPDDIADRVAEHRAAGADHVVLSPAGDPSGGLDTVRALAGSVPS</sequence>
<evidence type="ECO:0000313" key="2">
    <source>
        <dbReference type="Proteomes" id="UP001519295"/>
    </source>
</evidence>
<dbReference type="SUPFAM" id="SSF51679">
    <property type="entry name" value="Bacterial luciferase-like"/>
    <property type="match status" value="1"/>
</dbReference>
<accession>A0ABS4VQ66</accession>
<comment type="caution">
    <text evidence="1">The sequence shown here is derived from an EMBL/GenBank/DDBJ whole genome shotgun (WGS) entry which is preliminary data.</text>
</comment>
<dbReference type="NCBIfam" id="TIGR03620">
    <property type="entry name" value="F420_MSMEG_4141"/>
    <property type="match status" value="1"/>
</dbReference>
<name>A0ABS4VQ66_9PSEU</name>
<gene>
    <name evidence="1" type="ORF">JOF36_001757</name>
</gene>
<proteinExistence type="predicted"/>
<protein>
    <submittedName>
        <fullName evidence="1">F420-dependent oxidoreductase</fullName>
    </submittedName>
</protein>
<dbReference type="Proteomes" id="UP001519295">
    <property type="component" value="Unassembled WGS sequence"/>
</dbReference>
<evidence type="ECO:0000313" key="1">
    <source>
        <dbReference type="EMBL" id="MBP2366061.1"/>
    </source>
</evidence>
<keyword evidence="2" id="KW-1185">Reference proteome</keyword>